<dbReference type="AlphaFoldDB" id="A0A7S4I885"/>
<protein>
    <submittedName>
        <fullName evidence="1">Uncharacterized protein</fullName>
    </submittedName>
</protein>
<proteinExistence type="predicted"/>
<dbReference type="EMBL" id="HBKO01019713">
    <property type="protein sequence ID" value="CAE2221141.1"/>
    <property type="molecule type" value="Transcribed_RNA"/>
</dbReference>
<name>A0A7S4I885_9EUKA</name>
<sequence>MVDDLKIIYLLIRAVEGVRNKMTDIETNYLRMFPDFDDEGNDINKWFAKLKAIDGIDLNNLYPGNIPQEFSPQFIAVDDEQSEFISELIVIQSLNIVKTISDIGMN</sequence>
<evidence type="ECO:0000313" key="1">
    <source>
        <dbReference type="EMBL" id="CAE2221141.1"/>
    </source>
</evidence>
<organism evidence="1">
    <name type="scientific">Prymnesium polylepis</name>
    <dbReference type="NCBI Taxonomy" id="72548"/>
    <lineage>
        <taxon>Eukaryota</taxon>
        <taxon>Haptista</taxon>
        <taxon>Haptophyta</taxon>
        <taxon>Prymnesiophyceae</taxon>
        <taxon>Prymnesiales</taxon>
        <taxon>Prymnesiaceae</taxon>
        <taxon>Prymnesium</taxon>
    </lineage>
</organism>
<gene>
    <name evidence="1" type="ORF">CPOL0286_LOCUS8972</name>
</gene>
<reference evidence="1" key="1">
    <citation type="submission" date="2021-01" db="EMBL/GenBank/DDBJ databases">
        <authorList>
            <person name="Corre E."/>
            <person name="Pelletier E."/>
            <person name="Niang G."/>
            <person name="Scheremetjew M."/>
            <person name="Finn R."/>
            <person name="Kale V."/>
            <person name="Holt S."/>
            <person name="Cochrane G."/>
            <person name="Meng A."/>
            <person name="Brown T."/>
            <person name="Cohen L."/>
        </authorList>
    </citation>
    <scope>NUCLEOTIDE SEQUENCE</scope>
    <source>
        <strain evidence="1">UIO037</strain>
    </source>
</reference>
<accession>A0A7S4I885</accession>